<dbReference type="AlphaFoldDB" id="J3NH99"/>
<reference evidence="2" key="2">
    <citation type="submission" date="2010-07" db="EMBL/GenBank/DDBJ databases">
        <authorList>
            <consortium name="The Broad Institute Genome Sequencing Platform"/>
            <consortium name="Broad Institute Genome Sequencing Center for Infectious Disease"/>
            <person name="Ma L.-J."/>
            <person name="Dead R."/>
            <person name="Young S."/>
            <person name="Zeng Q."/>
            <person name="Koehrsen M."/>
            <person name="Alvarado L."/>
            <person name="Berlin A."/>
            <person name="Chapman S.B."/>
            <person name="Chen Z."/>
            <person name="Freedman E."/>
            <person name="Gellesch M."/>
            <person name="Goldberg J."/>
            <person name="Griggs A."/>
            <person name="Gujja S."/>
            <person name="Heilman E.R."/>
            <person name="Heiman D."/>
            <person name="Hepburn T."/>
            <person name="Howarth C."/>
            <person name="Jen D."/>
            <person name="Larson L."/>
            <person name="Mehta T."/>
            <person name="Neiman D."/>
            <person name="Pearson M."/>
            <person name="Roberts A."/>
            <person name="Saif S."/>
            <person name="Shea T."/>
            <person name="Shenoy N."/>
            <person name="Sisk P."/>
            <person name="Stolte C."/>
            <person name="Sykes S."/>
            <person name="Walk T."/>
            <person name="White J."/>
            <person name="Yandava C."/>
            <person name="Haas B."/>
            <person name="Nusbaum C."/>
            <person name="Birren B."/>
        </authorList>
    </citation>
    <scope>NUCLEOTIDE SEQUENCE</scope>
    <source>
        <strain evidence="2">R3-111a-1</strain>
    </source>
</reference>
<reference evidence="2" key="3">
    <citation type="submission" date="2010-09" db="EMBL/GenBank/DDBJ databases">
        <title>Annotation of Gaeumannomyces graminis var. tritici R3-111a-1.</title>
        <authorList>
            <consortium name="The Broad Institute Genome Sequencing Platform"/>
            <person name="Ma L.-J."/>
            <person name="Dead R."/>
            <person name="Young S.K."/>
            <person name="Zeng Q."/>
            <person name="Gargeya S."/>
            <person name="Fitzgerald M."/>
            <person name="Haas B."/>
            <person name="Abouelleil A."/>
            <person name="Alvarado L."/>
            <person name="Arachchi H.M."/>
            <person name="Berlin A."/>
            <person name="Brown A."/>
            <person name="Chapman S.B."/>
            <person name="Chen Z."/>
            <person name="Dunbar C."/>
            <person name="Freedman E."/>
            <person name="Gearin G."/>
            <person name="Gellesch M."/>
            <person name="Goldberg J."/>
            <person name="Griggs A."/>
            <person name="Gujja S."/>
            <person name="Heiman D."/>
            <person name="Howarth C."/>
            <person name="Larson L."/>
            <person name="Lui A."/>
            <person name="MacDonald P.J.P."/>
            <person name="Mehta T."/>
            <person name="Montmayeur A."/>
            <person name="Murphy C."/>
            <person name="Neiman D."/>
            <person name="Pearson M."/>
            <person name="Priest M."/>
            <person name="Roberts A."/>
            <person name="Saif S."/>
            <person name="Shea T."/>
            <person name="Shenoy N."/>
            <person name="Sisk P."/>
            <person name="Stolte C."/>
            <person name="Sykes S."/>
            <person name="Yandava C."/>
            <person name="Wortman J."/>
            <person name="Nusbaum C."/>
            <person name="Birren B."/>
        </authorList>
    </citation>
    <scope>NUCLEOTIDE SEQUENCE</scope>
    <source>
        <strain evidence="2">R3-111a-1</strain>
    </source>
</reference>
<keyword evidence="4" id="KW-1185">Reference proteome</keyword>
<dbReference type="HOGENOM" id="CLU_1627138_0_0_1"/>
<dbReference type="GeneID" id="20341094"/>
<accession>J3NH99</accession>
<evidence type="ECO:0000313" key="4">
    <source>
        <dbReference type="Proteomes" id="UP000006039"/>
    </source>
</evidence>
<evidence type="ECO:0000256" key="1">
    <source>
        <dbReference type="SAM" id="MobiDB-lite"/>
    </source>
</evidence>
<reference evidence="3" key="5">
    <citation type="submission" date="2018-04" db="UniProtKB">
        <authorList>
            <consortium name="EnsemblFungi"/>
        </authorList>
    </citation>
    <scope>IDENTIFICATION</scope>
    <source>
        <strain evidence="3">R3-111a-1</strain>
    </source>
</reference>
<protein>
    <submittedName>
        <fullName evidence="2 3">Uncharacterized protein</fullName>
    </submittedName>
</protein>
<feature type="region of interest" description="Disordered" evidence="1">
    <location>
        <begin position="52"/>
        <end position="76"/>
    </location>
</feature>
<dbReference type="Proteomes" id="UP000006039">
    <property type="component" value="Unassembled WGS sequence"/>
</dbReference>
<dbReference type="VEuPathDB" id="FungiDB:GGTG_00636"/>
<reference evidence="3" key="4">
    <citation type="journal article" date="2015" name="G3 (Bethesda)">
        <title>Genome sequences of three phytopathogenic species of the Magnaporthaceae family of fungi.</title>
        <authorList>
            <person name="Okagaki L.H."/>
            <person name="Nunes C.C."/>
            <person name="Sailsbery J."/>
            <person name="Clay B."/>
            <person name="Brown D."/>
            <person name="John T."/>
            <person name="Oh Y."/>
            <person name="Young N."/>
            <person name="Fitzgerald M."/>
            <person name="Haas B.J."/>
            <person name="Zeng Q."/>
            <person name="Young S."/>
            <person name="Adiconis X."/>
            <person name="Fan L."/>
            <person name="Levin J.Z."/>
            <person name="Mitchell T.K."/>
            <person name="Okubara P.A."/>
            <person name="Farman M.L."/>
            <person name="Kohn L.M."/>
            <person name="Birren B."/>
            <person name="Ma L.-J."/>
            <person name="Dean R.A."/>
        </authorList>
    </citation>
    <scope>NUCLEOTIDE SEQUENCE</scope>
    <source>
        <strain evidence="3">R3-111a-1</strain>
    </source>
</reference>
<reference evidence="4" key="1">
    <citation type="submission" date="2010-07" db="EMBL/GenBank/DDBJ databases">
        <title>The genome sequence of Gaeumannomyces graminis var. tritici strain R3-111a-1.</title>
        <authorList>
            <consortium name="The Broad Institute Genome Sequencing Platform"/>
            <person name="Ma L.-J."/>
            <person name="Dead R."/>
            <person name="Young S."/>
            <person name="Zeng Q."/>
            <person name="Koehrsen M."/>
            <person name="Alvarado L."/>
            <person name="Berlin A."/>
            <person name="Chapman S.B."/>
            <person name="Chen Z."/>
            <person name="Freedman E."/>
            <person name="Gellesch M."/>
            <person name="Goldberg J."/>
            <person name="Griggs A."/>
            <person name="Gujja S."/>
            <person name="Heilman E.R."/>
            <person name="Heiman D."/>
            <person name="Hepburn T."/>
            <person name="Howarth C."/>
            <person name="Jen D."/>
            <person name="Larson L."/>
            <person name="Mehta T."/>
            <person name="Neiman D."/>
            <person name="Pearson M."/>
            <person name="Roberts A."/>
            <person name="Saif S."/>
            <person name="Shea T."/>
            <person name="Shenoy N."/>
            <person name="Sisk P."/>
            <person name="Stolte C."/>
            <person name="Sykes S."/>
            <person name="Walk T."/>
            <person name="White J."/>
            <person name="Yandava C."/>
            <person name="Haas B."/>
            <person name="Nusbaum C."/>
            <person name="Birren B."/>
        </authorList>
    </citation>
    <scope>NUCLEOTIDE SEQUENCE [LARGE SCALE GENOMIC DNA]</scope>
    <source>
        <strain evidence="4">R3-111a-1</strain>
    </source>
</reference>
<dbReference type="EnsemblFungi" id="EJT80642">
    <property type="protein sequence ID" value="EJT80642"/>
    <property type="gene ID" value="GGTG_00636"/>
</dbReference>
<evidence type="ECO:0000313" key="3">
    <source>
        <dbReference type="EnsemblFungi" id="EJT80642"/>
    </source>
</evidence>
<name>J3NH99_GAET3</name>
<evidence type="ECO:0000313" key="2">
    <source>
        <dbReference type="EMBL" id="EJT80642.1"/>
    </source>
</evidence>
<gene>
    <name evidence="3" type="primary">20341094</name>
    <name evidence="2" type="ORF">GGTG_00636</name>
</gene>
<dbReference type="RefSeq" id="XP_009216651.1">
    <property type="nucleotide sequence ID" value="XM_009218387.1"/>
</dbReference>
<feature type="region of interest" description="Disordered" evidence="1">
    <location>
        <begin position="120"/>
        <end position="163"/>
    </location>
</feature>
<dbReference type="EMBL" id="GL385395">
    <property type="protein sequence ID" value="EJT80642.1"/>
    <property type="molecule type" value="Genomic_DNA"/>
</dbReference>
<sequence length="163" mass="18193">MPTDRAQVTDLNGEAEGYPEDLYDEFLLDEPKAPAPPQLRFGLGENLESGWWTEQDANAAHCHDDDDDDNGDGLDAAERKQLALQLRAEAWEDRRLVPRLRDYVCSPAFLDAFKQAEAKVKQQAKSKADAAEKTKKEKATARKAERDAAKQAATAAMTKGQWF</sequence>
<feature type="compositionally biased region" description="Basic and acidic residues" evidence="1">
    <location>
        <begin position="120"/>
        <end position="149"/>
    </location>
</feature>
<proteinExistence type="predicted"/>
<organism evidence="2">
    <name type="scientific">Gaeumannomyces tritici (strain R3-111a-1)</name>
    <name type="common">Wheat and barley take-all root rot fungus</name>
    <name type="synonym">Gaeumannomyces graminis var. tritici</name>
    <dbReference type="NCBI Taxonomy" id="644352"/>
    <lineage>
        <taxon>Eukaryota</taxon>
        <taxon>Fungi</taxon>
        <taxon>Dikarya</taxon>
        <taxon>Ascomycota</taxon>
        <taxon>Pezizomycotina</taxon>
        <taxon>Sordariomycetes</taxon>
        <taxon>Sordariomycetidae</taxon>
        <taxon>Magnaporthales</taxon>
        <taxon>Magnaporthaceae</taxon>
        <taxon>Gaeumannomyces</taxon>
    </lineage>
</organism>